<accession>A0A0D4CJ30</accession>
<gene>
    <name evidence="1" type="ORF">LBLM1_02860</name>
</gene>
<dbReference type="OrthoDB" id="2942487at2"/>
<dbReference type="Proteomes" id="UP000003645">
    <property type="component" value="Chromosome"/>
</dbReference>
<evidence type="ECO:0000313" key="1">
    <source>
        <dbReference type="EMBL" id="AJT50118.1"/>
    </source>
</evidence>
<dbReference type="InterPro" id="IPR036086">
    <property type="entry name" value="ParB/Sulfiredoxin_sf"/>
</dbReference>
<keyword evidence="2" id="KW-1185">Reference proteome</keyword>
<reference evidence="1 2" key="1">
    <citation type="journal article" date="2012" name="J. Bacteriol.">
        <title>Genome sequence of Lactobacillus mucosae LM1, isolated from piglet feces.</title>
        <authorList>
            <person name="Lee J.H."/>
            <person name="Valeriano V.D."/>
            <person name="Shin Y.R."/>
            <person name="Chae J.P."/>
            <person name="Kim G.B."/>
            <person name="Ham J.S."/>
            <person name="Chun J."/>
            <person name="Kang D.K."/>
        </authorList>
    </citation>
    <scope>NUCLEOTIDE SEQUENCE [LARGE SCALE GENOMIC DNA]</scope>
    <source>
        <strain evidence="1 2">LM1</strain>
    </source>
</reference>
<name>A0A0D4CJ30_LIMMU</name>
<dbReference type="HOGENOM" id="CLU_090950_0_0_9"/>
<protein>
    <submittedName>
        <fullName evidence="1">Uncharacterized protein</fullName>
    </submittedName>
</protein>
<dbReference type="SUPFAM" id="SSF110849">
    <property type="entry name" value="ParB/Sulfiredoxin"/>
    <property type="match status" value="1"/>
</dbReference>
<dbReference type="EMBL" id="CP011013">
    <property type="protein sequence ID" value="AJT50118.1"/>
    <property type="molecule type" value="Genomic_DNA"/>
</dbReference>
<dbReference type="AlphaFoldDB" id="A0A0D4CJ30"/>
<dbReference type="RefSeq" id="WP_006500042.1">
    <property type="nucleotide sequence ID" value="NZ_CP011013.1"/>
</dbReference>
<dbReference type="KEGG" id="lmu:LBLM1_02860"/>
<evidence type="ECO:0000313" key="2">
    <source>
        <dbReference type="Proteomes" id="UP000003645"/>
    </source>
</evidence>
<sequence length="262" mass="29976">MKPYTLLKTTNYNMFKLAEYNRDVDLQHVRQLAKELKNGNKFIQPVIINEKMEIIDGQHRLKALQEVGQPVWYIIEPGTGKEDVISMNNVQRGWSIKNWIESFANTGNPDYRALLQEVNKQRRLAVSPNMIAKVFASPYLSPSLGRIDSAKAIKTGEFKFDYENASHAEKVIEDAISLTIANQDSSKPVVRPILESVWMLESNPNFDFKCLYKKMAKDKFESIAKTSSSIEAALSLVEIYNYRKRKGQILAYKDAHGHLAFE</sequence>
<dbReference type="Gene3D" id="3.90.1530.10">
    <property type="entry name" value="Conserved hypothetical protein from pyrococcus furiosus pfu- 392566-001, ParB domain"/>
    <property type="match status" value="1"/>
</dbReference>
<organism evidence="1 2">
    <name type="scientific">Limosilactobacillus mucosae LM1</name>
    <dbReference type="NCBI Taxonomy" id="1130798"/>
    <lineage>
        <taxon>Bacteria</taxon>
        <taxon>Bacillati</taxon>
        <taxon>Bacillota</taxon>
        <taxon>Bacilli</taxon>
        <taxon>Lactobacillales</taxon>
        <taxon>Lactobacillaceae</taxon>
        <taxon>Limosilactobacillus</taxon>
    </lineage>
</organism>
<proteinExistence type="predicted"/>